<organism evidence="4 5">
    <name type="scientific">Corynebacterium marinum</name>
    <dbReference type="NCBI Taxonomy" id="349751"/>
    <lineage>
        <taxon>Bacteria</taxon>
        <taxon>Bacillati</taxon>
        <taxon>Actinomycetota</taxon>
        <taxon>Actinomycetes</taxon>
        <taxon>Mycobacteriales</taxon>
        <taxon>Corynebacteriaceae</taxon>
        <taxon>Corynebacterium</taxon>
    </lineage>
</organism>
<feature type="signal peptide" evidence="2">
    <location>
        <begin position="1"/>
        <end position="24"/>
    </location>
</feature>
<dbReference type="GO" id="GO:0015833">
    <property type="term" value="P:peptide transport"/>
    <property type="evidence" value="ECO:0007669"/>
    <property type="project" value="TreeGrafter"/>
</dbReference>
<dbReference type="Pfam" id="PF00496">
    <property type="entry name" value="SBP_bac_5"/>
    <property type="match status" value="1"/>
</dbReference>
<dbReference type="PROSITE" id="PS51257">
    <property type="entry name" value="PROKAR_LIPOPROTEIN"/>
    <property type="match status" value="1"/>
</dbReference>
<dbReference type="GO" id="GO:0042597">
    <property type="term" value="C:periplasmic space"/>
    <property type="evidence" value="ECO:0007669"/>
    <property type="project" value="UniProtKB-ARBA"/>
</dbReference>
<feature type="chain" id="PRO_5038548104" evidence="2">
    <location>
        <begin position="25"/>
        <end position="505"/>
    </location>
</feature>
<dbReference type="InterPro" id="IPR030678">
    <property type="entry name" value="Peptide/Ni-bd"/>
</dbReference>
<name>A0A847HEJ0_9CORY</name>
<dbReference type="EMBL" id="JAAYYP010000356">
    <property type="protein sequence ID" value="NLF91645.1"/>
    <property type="molecule type" value="Genomic_DNA"/>
</dbReference>
<accession>A0A847HEJ0</accession>
<dbReference type="InterPro" id="IPR039424">
    <property type="entry name" value="SBP_5"/>
</dbReference>
<evidence type="ECO:0000313" key="4">
    <source>
        <dbReference type="EMBL" id="NLF91645.1"/>
    </source>
</evidence>
<keyword evidence="1 2" id="KW-0732">Signal</keyword>
<dbReference type="GO" id="GO:0043190">
    <property type="term" value="C:ATP-binding cassette (ABC) transporter complex"/>
    <property type="evidence" value="ECO:0007669"/>
    <property type="project" value="InterPro"/>
</dbReference>
<dbReference type="GO" id="GO:1904680">
    <property type="term" value="F:peptide transmembrane transporter activity"/>
    <property type="evidence" value="ECO:0007669"/>
    <property type="project" value="TreeGrafter"/>
</dbReference>
<evidence type="ECO:0000256" key="1">
    <source>
        <dbReference type="ARBA" id="ARBA00022729"/>
    </source>
</evidence>
<dbReference type="PIRSF" id="PIRSF002741">
    <property type="entry name" value="MppA"/>
    <property type="match status" value="1"/>
</dbReference>
<dbReference type="PANTHER" id="PTHR30290">
    <property type="entry name" value="PERIPLASMIC BINDING COMPONENT OF ABC TRANSPORTER"/>
    <property type="match status" value="1"/>
</dbReference>
<dbReference type="InterPro" id="IPR000914">
    <property type="entry name" value="SBP_5_dom"/>
</dbReference>
<evidence type="ECO:0000259" key="3">
    <source>
        <dbReference type="Pfam" id="PF00496"/>
    </source>
</evidence>
<evidence type="ECO:0000313" key="5">
    <source>
        <dbReference type="Proteomes" id="UP000523614"/>
    </source>
</evidence>
<gene>
    <name evidence="4" type="ORF">GX570_09930</name>
</gene>
<dbReference type="Gene3D" id="3.10.105.10">
    <property type="entry name" value="Dipeptide-binding Protein, Domain 3"/>
    <property type="match status" value="1"/>
</dbReference>
<dbReference type="Proteomes" id="UP000523614">
    <property type="component" value="Unassembled WGS sequence"/>
</dbReference>
<proteinExistence type="predicted"/>
<dbReference type="Gene3D" id="3.40.190.10">
    <property type="entry name" value="Periplasmic binding protein-like II"/>
    <property type="match status" value="1"/>
</dbReference>
<reference evidence="4 5" key="1">
    <citation type="journal article" date="2020" name="Biotechnol. Biofuels">
        <title>New insights from the biogas microbiome by comprehensive genome-resolved metagenomics of nearly 1600 species originating from multiple anaerobic digesters.</title>
        <authorList>
            <person name="Campanaro S."/>
            <person name="Treu L."/>
            <person name="Rodriguez-R L.M."/>
            <person name="Kovalovszki A."/>
            <person name="Ziels R.M."/>
            <person name="Maus I."/>
            <person name="Zhu X."/>
            <person name="Kougias P.G."/>
            <person name="Basile A."/>
            <person name="Luo G."/>
            <person name="Schluter A."/>
            <person name="Konstantinidis K.T."/>
            <person name="Angelidaki I."/>
        </authorList>
    </citation>
    <scope>NUCLEOTIDE SEQUENCE [LARGE SCALE GENOMIC DNA]</scope>
    <source>
        <strain evidence="4">AS06rmzACSIP_235</strain>
    </source>
</reference>
<dbReference type="AlphaFoldDB" id="A0A847HEJ0"/>
<evidence type="ECO:0000256" key="2">
    <source>
        <dbReference type="SAM" id="SignalP"/>
    </source>
</evidence>
<protein>
    <submittedName>
        <fullName evidence="4">ABC transporter substrate-binding protein</fullName>
    </submittedName>
</protein>
<dbReference type="CDD" id="cd08494">
    <property type="entry name" value="PBP2_NikA_DppA_OppA_like_6"/>
    <property type="match status" value="1"/>
</dbReference>
<comment type="caution">
    <text evidence="4">The sequence shown here is derived from an EMBL/GenBank/DDBJ whole genome shotgun (WGS) entry which is preliminary data.</text>
</comment>
<sequence>MSFRRRWPATLLTVLAAITLTACSAGSTATQVGRVAGQNSVVVGATGVPASLDFTTTGGAAIPQALMGNIYEGLVRIDAAGDIVPLLATSWEVSGDATEYTFRLREGVTFSDGSPFNAESAKFSIGYVQESWSNGLKAQMDVVESVEVLDEYTLKVVLEHPSQRWLWSMGTLTGAMMSPTGVDKLATTPVGTGPYELRRFSVGESVSFSVREDYWGDPANQNAAIRYFSDATSAVNALRSGDIDVVWAMQAPELLDTLPGDYDVKVGTTNGEVLVSMNNNRAPFDDPRVRRAVAHAVDRRAANQVVWEGLAADTGGAPVPPTDPWFTGEDFAPFDPGLSRELLAQAGFNENNRPEITISVPSLPYAQNISELVYSQLRDVGFDVRLNTVEFPAVWLAEVMSAKNYDMSIIAHVEARDIPALFGNPGYYLGYDNQSVRDDLLAADTAATAAEQSEHMEQAVATIMSEAGALTVFNLPNIVVTAPGVTGVNPTVVTDALELAGMEKQ</sequence>
<feature type="domain" description="Solute-binding protein family 5" evidence="3">
    <location>
        <begin position="83"/>
        <end position="412"/>
    </location>
</feature>
<dbReference type="PANTHER" id="PTHR30290:SF38">
    <property type="entry name" value="D,D-DIPEPTIDE-BINDING PERIPLASMIC PROTEIN DDPA-RELATED"/>
    <property type="match status" value="1"/>
</dbReference>
<dbReference type="SUPFAM" id="SSF53850">
    <property type="entry name" value="Periplasmic binding protein-like II"/>
    <property type="match status" value="1"/>
</dbReference>